<feature type="non-terminal residue" evidence="3">
    <location>
        <position position="1"/>
    </location>
</feature>
<organism evidence="3 4">
    <name type="scientific">Cucurbita argyrosperma subsp. sororia</name>
    <dbReference type="NCBI Taxonomy" id="37648"/>
    <lineage>
        <taxon>Eukaryota</taxon>
        <taxon>Viridiplantae</taxon>
        <taxon>Streptophyta</taxon>
        <taxon>Embryophyta</taxon>
        <taxon>Tracheophyta</taxon>
        <taxon>Spermatophyta</taxon>
        <taxon>Magnoliopsida</taxon>
        <taxon>eudicotyledons</taxon>
        <taxon>Gunneridae</taxon>
        <taxon>Pentapetalae</taxon>
        <taxon>rosids</taxon>
        <taxon>fabids</taxon>
        <taxon>Cucurbitales</taxon>
        <taxon>Cucurbitaceae</taxon>
        <taxon>Cucurbiteae</taxon>
        <taxon>Cucurbita</taxon>
    </lineage>
</organism>
<dbReference type="EMBL" id="JAGKQH010000015">
    <property type="protein sequence ID" value="KAG6578406.1"/>
    <property type="molecule type" value="Genomic_DNA"/>
</dbReference>
<evidence type="ECO:0000256" key="1">
    <source>
        <dbReference type="SAM" id="MobiDB-lite"/>
    </source>
</evidence>
<sequence>MVNRRESLMIMWEVRDIRMKENTHRQSHLLTILSIGNKTESVRSNTNIEYRGLWKPWNAEMSSFSPTMVLSVRPPNGWKMTARSPMRSVYVEAFTTEDTTTTPTAKPATLVSRVLKKGLENGRSGPTLGRLAQSKGGPSHGRPSLSSPTKREAQLKQAQPTGGPAEAAQPTGGPA</sequence>
<reference evidence="3 4" key="1">
    <citation type="journal article" date="2021" name="Hortic Res">
        <title>The domestication of Cucurbita argyrosperma as revealed by the genome of its wild relative.</title>
        <authorList>
            <person name="Barrera-Redondo J."/>
            <person name="Sanchez-de la Vega G."/>
            <person name="Aguirre-Liguori J.A."/>
            <person name="Castellanos-Morales G."/>
            <person name="Gutierrez-Guerrero Y.T."/>
            <person name="Aguirre-Dugua X."/>
            <person name="Aguirre-Planter E."/>
            <person name="Tenaillon M.I."/>
            <person name="Lira-Saade R."/>
            <person name="Eguiarte L.E."/>
        </authorList>
    </citation>
    <scope>NUCLEOTIDE SEQUENCE [LARGE SCALE GENOMIC DNA]</scope>
    <source>
        <strain evidence="3">JBR-2021</strain>
    </source>
</reference>
<protein>
    <submittedName>
        <fullName evidence="3">Uncharacterized protein</fullName>
    </submittedName>
</protein>
<dbReference type="Proteomes" id="UP000685013">
    <property type="component" value="Chromosome 15"/>
</dbReference>
<evidence type="ECO:0000313" key="4">
    <source>
        <dbReference type="Proteomes" id="UP000685013"/>
    </source>
</evidence>
<dbReference type="EMBL" id="JAGKQH010000015">
    <property type="protein sequence ID" value="KAG6578400.1"/>
    <property type="molecule type" value="Genomic_DNA"/>
</dbReference>
<gene>
    <name evidence="2" type="ORF">SDJN03_22848</name>
    <name evidence="3" type="ORF">SDJN03_22854</name>
</gene>
<reference evidence="3" key="2">
    <citation type="submission" date="2021-03" db="EMBL/GenBank/DDBJ databases">
        <authorList>
            <person name="Barrera-Redondo J."/>
        </authorList>
    </citation>
    <scope>NUCLEOTIDE SEQUENCE</scope>
    <source>
        <strain evidence="3">JBR-2021</strain>
        <tissue evidence="3">Leaves</tissue>
    </source>
</reference>
<comment type="caution">
    <text evidence="3">The sequence shown here is derived from an EMBL/GenBank/DDBJ whole genome shotgun (WGS) entry which is preliminary data.</text>
</comment>
<accession>A0AAV6MB09</accession>
<evidence type="ECO:0000313" key="2">
    <source>
        <dbReference type="EMBL" id="KAG6578400.1"/>
    </source>
</evidence>
<proteinExistence type="predicted"/>
<dbReference type="AlphaFoldDB" id="A0AAV6MB09"/>
<keyword evidence="4" id="KW-1185">Reference proteome</keyword>
<evidence type="ECO:0000313" key="3">
    <source>
        <dbReference type="EMBL" id="KAG6578406.1"/>
    </source>
</evidence>
<name>A0AAV6MB09_9ROSI</name>
<feature type="region of interest" description="Disordered" evidence="1">
    <location>
        <begin position="119"/>
        <end position="175"/>
    </location>
</feature>